<dbReference type="PANTHER" id="PTHR31209:SF0">
    <property type="entry name" value="METALLOENZYME DOMAIN-CONTAINING PROTEIN"/>
    <property type="match status" value="1"/>
</dbReference>
<accession>A0A381YEG3</accession>
<dbReference type="InterPro" id="IPR004456">
    <property type="entry name" value="Pglycerate_mutase_ApgM"/>
</dbReference>
<organism evidence="1">
    <name type="scientific">marine metagenome</name>
    <dbReference type="NCBI Taxonomy" id="408172"/>
    <lineage>
        <taxon>unclassified sequences</taxon>
        <taxon>metagenomes</taxon>
        <taxon>ecological metagenomes</taxon>
    </lineage>
</organism>
<dbReference type="PANTHER" id="PTHR31209">
    <property type="entry name" value="COFACTOR-INDEPENDENT PHOSPHOGLYCERATE MUTASE"/>
    <property type="match status" value="1"/>
</dbReference>
<protein>
    <submittedName>
        <fullName evidence="1">Uncharacterized protein</fullName>
    </submittedName>
</protein>
<dbReference type="Gene3D" id="3.40.720.10">
    <property type="entry name" value="Alkaline Phosphatase, subunit A"/>
    <property type="match status" value="1"/>
</dbReference>
<dbReference type="GO" id="GO:0046872">
    <property type="term" value="F:metal ion binding"/>
    <property type="evidence" value="ECO:0007669"/>
    <property type="project" value="InterPro"/>
</dbReference>
<proteinExistence type="predicted"/>
<sequence>MTTSSKIVMIVVDGLGGMRHPKYGMSELEAAKIPTLDELASESSCGVTTPVLPGITPGSGPGHMALFGYDPVKYLLGRGVLEGMGIGANIGLTDVAARGNFCRIDTGGKIIDRRSGRLDSSEGKRLV</sequence>
<evidence type="ECO:0000313" key="1">
    <source>
        <dbReference type="EMBL" id="SVA74827.1"/>
    </source>
</evidence>
<name>A0A381YEG3_9ZZZZ</name>
<reference evidence="1" key="1">
    <citation type="submission" date="2018-05" db="EMBL/GenBank/DDBJ databases">
        <authorList>
            <person name="Lanie J.A."/>
            <person name="Ng W.-L."/>
            <person name="Kazmierczak K.M."/>
            <person name="Andrzejewski T.M."/>
            <person name="Davidsen T.M."/>
            <person name="Wayne K.J."/>
            <person name="Tettelin H."/>
            <person name="Glass J.I."/>
            <person name="Rusch D."/>
            <person name="Podicherti R."/>
            <person name="Tsui H.-C.T."/>
            <person name="Winkler M.E."/>
        </authorList>
    </citation>
    <scope>NUCLEOTIDE SEQUENCE</scope>
</reference>
<dbReference type="GO" id="GO:0006096">
    <property type="term" value="P:glycolytic process"/>
    <property type="evidence" value="ECO:0007669"/>
    <property type="project" value="UniProtKB-KW"/>
</dbReference>
<dbReference type="SUPFAM" id="SSF53649">
    <property type="entry name" value="Alkaline phosphatase-like"/>
    <property type="match status" value="1"/>
</dbReference>
<dbReference type="GO" id="GO:0004619">
    <property type="term" value="F:phosphoglycerate mutase activity"/>
    <property type="evidence" value="ECO:0007669"/>
    <property type="project" value="UniProtKB-EC"/>
</dbReference>
<dbReference type="EMBL" id="UINC01017925">
    <property type="protein sequence ID" value="SVA74827.1"/>
    <property type="molecule type" value="Genomic_DNA"/>
</dbReference>
<dbReference type="Pfam" id="PF10143">
    <property type="entry name" value="PhosphMutase"/>
    <property type="match status" value="1"/>
</dbReference>
<feature type="non-terminal residue" evidence="1">
    <location>
        <position position="127"/>
    </location>
</feature>
<dbReference type="AlphaFoldDB" id="A0A381YEG3"/>
<dbReference type="InterPro" id="IPR017850">
    <property type="entry name" value="Alkaline_phosphatase_core_sf"/>
</dbReference>
<gene>
    <name evidence="1" type="ORF">METZ01_LOCUS127681</name>
</gene>